<dbReference type="PANTHER" id="PTHR11830">
    <property type="entry name" value="40S RIBOSOMAL PROTEIN S3A"/>
    <property type="match status" value="1"/>
</dbReference>
<dbReference type="Proteomes" id="UP001457282">
    <property type="component" value="Unassembled WGS sequence"/>
</dbReference>
<evidence type="ECO:0000256" key="2">
    <source>
        <dbReference type="ARBA" id="ARBA00022980"/>
    </source>
</evidence>
<comment type="caution">
    <text evidence="5">The sequence shown here is derived from an EMBL/GenBank/DDBJ whole genome shotgun (WGS) entry which is preliminary data.</text>
</comment>
<evidence type="ECO:0000256" key="3">
    <source>
        <dbReference type="ARBA" id="ARBA00023274"/>
    </source>
</evidence>
<sequence>MPSPMVLNLPRYTKGRKYETVCYGKLTPSNIKDSITTASPFPSLILLVTFDTYQWENDGYLIASEGLKHRVFETSLADLQGDEEHAYRKMRLRAEDVQGRTVLTNFWGINFTTDKLRSLVRKWETLIEAHVDVKTPYLYTLRMFCIGFTKRCRNQVKRTCYAQSSQIRQVAQKQLVLVLLGLPHFRC</sequence>
<proteinExistence type="inferred from homology"/>
<evidence type="ECO:0000313" key="5">
    <source>
        <dbReference type="EMBL" id="KAK9927294.1"/>
    </source>
</evidence>
<evidence type="ECO:0000256" key="4">
    <source>
        <dbReference type="RuleBase" id="RU000668"/>
    </source>
</evidence>
<name>A0AAW1WR46_RUBAR</name>
<dbReference type="GO" id="GO:1990904">
    <property type="term" value="C:ribonucleoprotein complex"/>
    <property type="evidence" value="ECO:0007669"/>
    <property type="project" value="UniProtKB-KW"/>
</dbReference>
<dbReference type="PROSITE" id="PS01191">
    <property type="entry name" value="RIBOSOMAL_S3AE"/>
    <property type="match status" value="1"/>
</dbReference>
<dbReference type="Pfam" id="PF01015">
    <property type="entry name" value="Ribosomal_S3Ae"/>
    <property type="match status" value="1"/>
</dbReference>
<evidence type="ECO:0008006" key="7">
    <source>
        <dbReference type="Google" id="ProtNLM"/>
    </source>
</evidence>
<keyword evidence="3 4" id="KW-0687">Ribonucleoprotein</keyword>
<dbReference type="GO" id="GO:0003735">
    <property type="term" value="F:structural constituent of ribosome"/>
    <property type="evidence" value="ECO:0007669"/>
    <property type="project" value="InterPro"/>
</dbReference>
<organism evidence="5 6">
    <name type="scientific">Rubus argutus</name>
    <name type="common">Southern blackberry</name>
    <dbReference type="NCBI Taxonomy" id="59490"/>
    <lineage>
        <taxon>Eukaryota</taxon>
        <taxon>Viridiplantae</taxon>
        <taxon>Streptophyta</taxon>
        <taxon>Embryophyta</taxon>
        <taxon>Tracheophyta</taxon>
        <taxon>Spermatophyta</taxon>
        <taxon>Magnoliopsida</taxon>
        <taxon>eudicotyledons</taxon>
        <taxon>Gunneridae</taxon>
        <taxon>Pentapetalae</taxon>
        <taxon>rosids</taxon>
        <taxon>fabids</taxon>
        <taxon>Rosales</taxon>
        <taxon>Rosaceae</taxon>
        <taxon>Rosoideae</taxon>
        <taxon>Rosoideae incertae sedis</taxon>
        <taxon>Rubus</taxon>
    </lineage>
</organism>
<dbReference type="GO" id="GO:0005840">
    <property type="term" value="C:ribosome"/>
    <property type="evidence" value="ECO:0007669"/>
    <property type="project" value="UniProtKB-KW"/>
</dbReference>
<keyword evidence="2 4" id="KW-0689">Ribosomal protein</keyword>
<dbReference type="InterPro" id="IPR001593">
    <property type="entry name" value="Ribosomal_eS1"/>
</dbReference>
<dbReference type="InterPro" id="IPR018281">
    <property type="entry name" value="Ribosomal_eS1_CS"/>
</dbReference>
<accession>A0AAW1WR46</accession>
<protein>
    <recommendedName>
        <fullName evidence="7">40S ribosomal protein S3a</fullName>
    </recommendedName>
</protein>
<dbReference type="AlphaFoldDB" id="A0AAW1WR46"/>
<dbReference type="SMART" id="SM01397">
    <property type="entry name" value="Ribosomal_S3Ae"/>
    <property type="match status" value="1"/>
</dbReference>
<reference evidence="5 6" key="1">
    <citation type="journal article" date="2023" name="G3 (Bethesda)">
        <title>A chromosome-length genome assembly and annotation of blackberry (Rubus argutus, cv. 'Hillquist').</title>
        <authorList>
            <person name="Bruna T."/>
            <person name="Aryal R."/>
            <person name="Dudchenko O."/>
            <person name="Sargent D.J."/>
            <person name="Mead D."/>
            <person name="Buti M."/>
            <person name="Cavallini A."/>
            <person name="Hytonen T."/>
            <person name="Andres J."/>
            <person name="Pham M."/>
            <person name="Weisz D."/>
            <person name="Mascagni F."/>
            <person name="Usai G."/>
            <person name="Natali L."/>
            <person name="Bassil N."/>
            <person name="Fernandez G.E."/>
            <person name="Lomsadze A."/>
            <person name="Armour M."/>
            <person name="Olukolu B."/>
            <person name="Poorten T."/>
            <person name="Britton C."/>
            <person name="Davik J."/>
            <person name="Ashrafi H."/>
            <person name="Aiden E.L."/>
            <person name="Borodovsky M."/>
            <person name="Worthington M."/>
        </authorList>
    </citation>
    <scope>NUCLEOTIDE SEQUENCE [LARGE SCALE GENOMIC DNA]</scope>
    <source>
        <strain evidence="5">PI 553951</strain>
    </source>
</reference>
<dbReference type="EMBL" id="JBEDUW010000005">
    <property type="protein sequence ID" value="KAK9927294.1"/>
    <property type="molecule type" value="Genomic_DNA"/>
</dbReference>
<evidence type="ECO:0000256" key="1">
    <source>
        <dbReference type="ARBA" id="ARBA00022490"/>
    </source>
</evidence>
<evidence type="ECO:0000313" key="6">
    <source>
        <dbReference type="Proteomes" id="UP001457282"/>
    </source>
</evidence>
<gene>
    <name evidence="5" type="ORF">M0R45_024485</name>
</gene>
<dbReference type="GO" id="GO:0006412">
    <property type="term" value="P:translation"/>
    <property type="evidence" value="ECO:0007669"/>
    <property type="project" value="InterPro"/>
</dbReference>
<keyword evidence="6" id="KW-1185">Reference proteome</keyword>
<comment type="similarity">
    <text evidence="4">Belongs to the eukaryotic ribosomal protein eS1 family.</text>
</comment>
<keyword evidence="1" id="KW-0963">Cytoplasm</keyword>